<dbReference type="Gene3D" id="2.60.120.620">
    <property type="entry name" value="q2cbj1_9rhob like domain"/>
    <property type="match status" value="1"/>
</dbReference>
<comment type="cofactor">
    <cofactor evidence="1">
        <name>L-ascorbate</name>
        <dbReference type="ChEBI" id="CHEBI:38290"/>
    </cofactor>
</comment>
<dbReference type="InterPro" id="IPR051559">
    <property type="entry name" value="HIF_prolyl_hydroxylases"/>
</dbReference>
<dbReference type="PANTHER" id="PTHR12907">
    <property type="entry name" value="EGL NINE HOMOLOG-RELATED"/>
    <property type="match status" value="1"/>
</dbReference>
<dbReference type="GO" id="GO:0071456">
    <property type="term" value="P:cellular response to hypoxia"/>
    <property type="evidence" value="ECO:0007669"/>
    <property type="project" value="TreeGrafter"/>
</dbReference>
<dbReference type="InterPro" id="IPR005123">
    <property type="entry name" value="Oxoglu/Fe-dep_dioxygenase_dom"/>
</dbReference>
<dbReference type="InterPro" id="IPR006620">
    <property type="entry name" value="Pro_4_hyd_alph"/>
</dbReference>
<evidence type="ECO:0000256" key="4">
    <source>
        <dbReference type="ARBA" id="ARBA00022964"/>
    </source>
</evidence>
<dbReference type="PANTHER" id="PTHR12907:SF26">
    <property type="entry name" value="HIF PROLYL HYDROXYLASE, ISOFORM C"/>
    <property type="match status" value="1"/>
</dbReference>
<keyword evidence="3" id="KW-0847">Vitamin C</keyword>
<evidence type="ECO:0000256" key="2">
    <source>
        <dbReference type="ARBA" id="ARBA00022723"/>
    </source>
</evidence>
<dbReference type="Proteomes" id="UP000482578">
    <property type="component" value="Unassembled WGS sequence"/>
</dbReference>
<protein>
    <submittedName>
        <fullName evidence="8">2OG-Fe(II) oxygenase</fullName>
    </submittedName>
</protein>
<evidence type="ECO:0000256" key="5">
    <source>
        <dbReference type="ARBA" id="ARBA00023002"/>
    </source>
</evidence>
<dbReference type="GO" id="GO:0031418">
    <property type="term" value="F:L-ascorbic acid binding"/>
    <property type="evidence" value="ECO:0007669"/>
    <property type="project" value="UniProtKB-KW"/>
</dbReference>
<dbReference type="AlphaFoldDB" id="A0A6B2KNM2"/>
<accession>A0A6B2KNM2</accession>
<dbReference type="PROSITE" id="PS51471">
    <property type="entry name" value="FE2OG_OXY"/>
    <property type="match status" value="1"/>
</dbReference>
<keyword evidence="5" id="KW-0560">Oxidoreductase</keyword>
<dbReference type="RefSeq" id="WP_163315016.1">
    <property type="nucleotide sequence ID" value="NZ_JAAGAA010000002.1"/>
</dbReference>
<dbReference type="GO" id="GO:0008198">
    <property type="term" value="F:ferrous iron binding"/>
    <property type="evidence" value="ECO:0007669"/>
    <property type="project" value="TreeGrafter"/>
</dbReference>
<proteinExistence type="predicted"/>
<evidence type="ECO:0000256" key="6">
    <source>
        <dbReference type="ARBA" id="ARBA00023004"/>
    </source>
</evidence>
<dbReference type="Pfam" id="PF13640">
    <property type="entry name" value="2OG-FeII_Oxy_3"/>
    <property type="match status" value="1"/>
</dbReference>
<evidence type="ECO:0000313" key="9">
    <source>
        <dbReference type="Proteomes" id="UP000482578"/>
    </source>
</evidence>
<keyword evidence="6" id="KW-0408">Iron</keyword>
<dbReference type="SUPFAM" id="SSF51197">
    <property type="entry name" value="Clavaminate synthase-like"/>
    <property type="match status" value="2"/>
</dbReference>
<keyword evidence="9" id="KW-1185">Reference proteome</keyword>
<name>A0A6B2KNM2_9NEIS</name>
<evidence type="ECO:0000313" key="8">
    <source>
        <dbReference type="EMBL" id="NDV11758.1"/>
    </source>
</evidence>
<evidence type="ECO:0000256" key="1">
    <source>
        <dbReference type="ARBA" id="ARBA00001961"/>
    </source>
</evidence>
<keyword evidence="4" id="KW-0223">Dioxygenase</keyword>
<evidence type="ECO:0000259" key="7">
    <source>
        <dbReference type="PROSITE" id="PS51471"/>
    </source>
</evidence>
<feature type="domain" description="Fe2OG dioxygenase" evidence="7">
    <location>
        <begin position="108"/>
        <end position="207"/>
    </location>
</feature>
<dbReference type="EMBL" id="JAAGAA010000002">
    <property type="protein sequence ID" value="NDV11758.1"/>
    <property type="molecule type" value="Genomic_DNA"/>
</dbReference>
<evidence type="ECO:0000256" key="3">
    <source>
        <dbReference type="ARBA" id="ARBA00022896"/>
    </source>
</evidence>
<dbReference type="SMART" id="SM00702">
    <property type="entry name" value="P4Hc"/>
    <property type="match status" value="1"/>
</dbReference>
<gene>
    <name evidence="8" type="ORF">GZH52_02950</name>
</gene>
<dbReference type="InterPro" id="IPR044862">
    <property type="entry name" value="Pro_4_hyd_alph_FE2OG_OXY"/>
</dbReference>
<keyword evidence="2" id="KW-0479">Metal-binding</keyword>
<reference evidence="8 9" key="1">
    <citation type="submission" date="2020-02" db="EMBL/GenBank/DDBJ databases">
        <authorList>
            <person name="Yang Z."/>
        </authorList>
    </citation>
    <scope>NUCLEOTIDE SEQUENCE [LARGE SCALE GENOMIC DNA]</scope>
    <source>
        <strain evidence="8 9">HX-7-9</strain>
    </source>
</reference>
<organism evidence="8 9">
    <name type="scientific">Crenobacter caeni</name>
    <dbReference type="NCBI Taxonomy" id="2705474"/>
    <lineage>
        <taxon>Bacteria</taxon>
        <taxon>Pseudomonadati</taxon>
        <taxon>Pseudomonadota</taxon>
        <taxon>Betaproteobacteria</taxon>
        <taxon>Neisseriales</taxon>
        <taxon>Neisseriaceae</taxon>
        <taxon>Crenobacter</taxon>
    </lineage>
</organism>
<sequence>METLYRTQADGLTDRIVDALATQGWVVVDDVFTPAEVQALREACLARWDGGDFRAAAVGKGGGEAVRSEIRSDSVLWLNEADDAPAITRYFDTMDALRVAVNRGLYLGLADLEAHFAVYPAGSFYKKHLDRFRDDDARTLTSVFYLNEGWPAGAGGELRLYLDADCRQSVDIRPLAGTMVLFLSDRFWHEVLPARRQRLSLTGWFRRHGGSMTW</sequence>
<dbReference type="GO" id="GO:0031543">
    <property type="term" value="F:peptidyl-proline dioxygenase activity"/>
    <property type="evidence" value="ECO:0007669"/>
    <property type="project" value="TreeGrafter"/>
</dbReference>
<comment type="caution">
    <text evidence="8">The sequence shown here is derived from an EMBL/GenBank/DDBJ whole genome shotgun (WGS) entry which is preliminary data.</text>
</comment>